<dbReference type="InParanoid" id="J8ZYV7"/>
<gene>
    <name evidence="1" type="ORF">EDEG_00956</name>
</gene>
<dbReference type="Proteomes" id="UP000003163">
    <property type="component" value="Unassembled WGS sequence"/>
</dbReference>
<reference evidence="1 2" key="1">
    <citation type="submission" date="2011-08" db="EMBL/GenBank/DDBJ databases">
        <authorList>
            <person name="Liu Z.J."/>
            <person name="Shi F.L."/>
            <person name="Lu J.Q."/>
            <person name="Li M."/>
            <person name="Wang Z.L."/>
        </authorList>
    </citation>
    <scope>NUCLEOTIDE SEQUENCE [LARGE SCALE GENOMIC DNA]</scope>
    <source>
        <strain evidence="1 2">USNM 41457</strain>
    </source>
</reference>
<dbReference type="EMBL" id="AFBI03000012">
    <property type="protein sequence ID" value="EJW04863.1"/>
    <property type="molecule type" value="Genomic_DNA"/>
</dbReference>
<dbReference type="HOGENOM" id="CLU_657250_0_0_1"/>
<organism evidence="1 2">
    <name type="scientific">Edhazardia aedis (strain USNM 41457)</name>
    <name type="common">Microsporidian parasite</name>
    <dbReference type="NCBI Taxonomy" id="1003232"/>
    <lineage>
        <taxon>Eukaryota</taxon>
        <taxon>Fungi</taxon>
        <taxon>Fungi incertae sedis</taxon>
        <taxon>Microsporidia</taxon>
        <taxon>Edhazardia</taxon>
    </lineage>
</organism>
<evidence type="ECO:0000313" key="2">
    <source>
        <dbReference type="Proteomes" id="UP000003163"/>
    </source>
</evidence>
<accession>J8ZYV7</accession>
<sequence>MNVWEKEHEHHDNYYKIEGKNKEVPGIFEKIPFEYVLQNKNRFNKIFRYVGNSEYELLKKYQCVKGFKHFVKNFYVPINDEKMWTTLIFKKSEEFGGLEIFYFYVRSKGSRLAKIELCKCSDNREICKQMIMRLQYPGFVMNYPEDIYNTKTLEGYKFCIFKGFNFSYVFKEKTNDIKELLKLACNDFKYLEKLVMDNNFAKPYIIKYILYNKYKDIVLLDSKSPEICSTTVKNDVNFELEKSNKHSYKNNLNTCFNCANLTLPITIKQKIDLIHASNPCLYTHIILEKKIPLLYLQEEIDPHILNILDDDNVLNYLFLRHTKETTENLIKPLKLCKRYIKNIKNFIFNNVSCSSEVSNFLSKMVPFLDKMSTWFDIFFDKSINYKDYCKFFENIYYINTNIQFDVERIGYFMQYEFF</sequence>
<comment type="caution">
    <text evidence="1">The sequence shown here is derived from an EMBL/GenBank/DDBJ whole genome shotgun (WGS) entry which is preliminary data.</text>
</comment>
<name>J8ZYV7_EDHAE</name>
<evidence type="ECO:0000313" key="1">
    <source>
        <dbReference type="EMBL" id="EJW04863.1"/>
    </source>
</evidence>
<protein>
    <submittedName>
        <fullName evidence="1">Uncharacterized protein</fullName>
    </submittedName>
</protein>
<keyword evidence="2" id="KW-1185">Reference proteome</keyword>
<reference evidence="2" key="2">
    <citation type="submission" date="2015-07" db="EMBL/GenBank/DDBJ databases">
        <title>Contrasting host-pathogen interactions and genome evolution in two generalist and specialist microsporidian pathogens of mosquitoes.</title>
        <authorList>
            <consortium name="The Broad Institute Genomics Platform"/>
            <consortium name="The Broad Institute Genome Sequencing Center for Infectious Disease"/>
            <person name="Cuomo C.A."/>
            <person name="Sanscrainte N.D."/>
            <person name="Goldberg J.M."/>
            <person name="Heiman D."/>
            <person name="Young S."/>
            <person name="Zeng Q."/>
            <person name="Becnel J.J."/>
            <person name="Birren B.W."/>
        </authorList>
    </citation>
    <scope>NUCLEOTIDE SEQUENCE [LARGE SCALE GENOMIC DNA]</scope>
    <source>
        <strain evidence="2">USNM 41457</strain>
    </source>
</reference>
<proteinExistence type="predicted"/>
<dbReference type="VEuPathDB" id="MicrosporidiaDB:EDEG_00956"/>
<dbReference type="AlphaFoldDB" id="J8ZYV7"/>